<keyword evidence="4" id="KW-0547">Nucleotide-binding</keyword>
<dbReference type="Proteomes" id="UP001300502">
    <property type="component" value="Unassembled WGS sequence"/>
</dbReference>
<dbReference type="AlphaFoldDB" id="A0AAV9IAI5"/>
<evidence type="ECO:0000256" key="4">
    <source>
        <dbReference type="ARBA" id="ARBA00022741"/>
    </source>
</evidence>
<dbReference type="HAMAP" id="MF_00328">
    <property type="entry name" value="Guanylate_kinase"/>
    <property type="match status" value="1"/>
</dbReference>
<keyword evidence="3" id="KW-0808">Transferase</keyword>
<dbReference type="SMART" id="SM00072">
    <property type="entry name" value="GuKc"/>
    <property type="match status" value="1"/>
</dbReference>
<reference evidence="9 10" key="1">
    <citation type="submission" date="2022-07" db="EMBL/GenBank/DDBJ databases">
        <title>Genome-wide signatures of adaptation to extreme environments.</title>
        <authorList>
            <person name="Cho C.H."/>
            <person name="Yoon H.S."/>
        </authorList>
    </citation>
    <scope>NUCLEOTIDE SEQUENCE [LARGE SCALE GENOMIC DNA]</scope>
    <source>
        <strain evidence="9 10">108.79 E11</strain>
    </source>
</reference>
<keyword evidence="10" id="KW-1185">Reference proteome</keyword>
<sequence length="203" mass="23353">MTESDKSVLVVFSGPSGAGKSSIIQKLNKDYPDRIGFSVSHTTRPPRPGEQNGVEYYFVSEEKFKKMIENSEFIEYANVHGNYYGTSFQAVESVLNRGRLCVLDVDVQGCRSIRRRNMKAIIIFVSPPSLSELESRLRSRQTESEADLRKRLEDAQGEMKTCEEQNLYDLVIVNDYLDRAYKEVKDYLAEYLEKRDQKVLQSL</sequence>
<dbReference type="SUPFAM" id="SSF52540">
    <property type="entry name" value="P-loop containing nucleoside triphosphate hydrolases"/>
    <property type="match status" value="1"/>
</dbReference>
<dbReference type="InterPro" id="IPR027417">
    <property type="entry name" value="P-loop_NTPase"/>
</dbReference>
<keyword evidence="7" id="KW-0175">Coiled coil</keyword>
<dbReference type="InterPro" id="IPR008145">
    <property type="entry name" value="GK/Ca_channel_bsu"/>
</dbReference>
<name>A0AAV9IAI5_9RHOD</name>
<dbReference type="InterPro" id="IPR017665">
    <property type="entry name" value="Guanylate_kinase"/>
</dbReference>
<organism evidence="9 10">
    <name type="scientific">Galdieria yellowstonensis</name>
    <dbReference type="NCBI Taxonomy" id="3028027"/>
    <lineage>
        <taxon>Eukaryota</taxon>
        <taxon>Rhodophyta</taxon>
        <taxon>Bangiophyceae</taxon>
        <taxon>Galdieriales</taxon>
        <taxon>Galdieriaceae</taxon>
        <taxon>Galdieria</taxon>
    </lineage>
</organism>
<dbReference type="InterPro" id="IPR008144">
    <property type="entry name" value="Guanylate_kin-like_dom"/>
</dbReference>
<keyword evidence="5" id="KW-0418">Kinase</keyword>
<dbReference type="FunFam" id="3.40.50.300:FF:000776">
    <property type="entry name" value="Guanylate kinase 2"/>
    <property type="match status" value="1"/>
</dbReference>
<evidence type="ECO:0000256" key="1">
    <source>
        <dbReference type="ARBA" id="ARBA00005790"/>
    </source>
</evidence>
<feature type="coiled-coil region" evidence="7">
    <location>
        <begin position="145"/>
        <end position="197"/>
    </location>
</feature>
<dbReference type="PANTHER" id="PTHR23117">
    <property type="entry name" value="GUANYLATE KINASE-RELATED"/>
    <property type="match status" value="1"/>
</dbReference>
<dbReference type="PROSITE" id="PS50052">
    <property type="entry name" value="GUANYLATE_KINASE_2"/>
    <property type="match status" value="1"/>
</dbReference>
<evidence type="ECO:0000313" key="9">
    <source>
        <dbReference type="EMBL" id="KAK4524354.1"/>
    </source>
</evidence>
<dbReference type="InterPro" id="IPR020590">
    <property type="entry name" value="Guanylate_kinase_CS"/>
</dbReference>
<comment type="similarity">
    <text evidence="1">Belongs to the guanylate kinase family.</text>
</comment>
<evidence type="ECO:0000256" key="2">
    <source>
        <dbReference type="ARBA" id="ARBA00012961"/>
    </source>
</evidence>
<dbReference type="NCBIfam" id="TIGR03263">
    <property type="entry name" value="guanyl_kin"/>
    <property type="match status" value="1"/>
</dbReference>
<evidence type="ECO:0000256" key="5">
    <source>
        <dbReference type="ARBA" id="ARBA00022777"/>
    </source>
</evidence>
<gene>
    <name evidence="9" type="ORF">GAYE_SCF03G2254</name>
</gene>
<dbReference type="CDD" id="cd00071">
    <property type="entry name" value="GMPK"/>
    <property type="match status" value="1"/>
</dbReference>
<dbReference type="PANTHER" id="PTHR23117:SF13">
    <property type="entry name" value="GUANYLATE KINASE"/>
    <property type="match status" value="1"/>
</dbReference>
<evidence type="ECO:0000259" key="8">
    <source>
        <dbReference type="PROSITE" id="PS50052"/>
    </source>
</evidence>
<accession>A0AAV9IAI5</accession>
<dbReference type="Gene3D" id="3.40.50.300">
    <property type="entry name" value="P-loop containing nucleotide triphosphate hydrolases"/>
    <property type="match status" value="1"/>
</dbReference>
<protein>
    <recommendedName>
        <fullName evidence="2">guanylate kinase</fullName>
        <ecNumber evidence="2">2.7.4.8</ecNumber>
    </recommendedName>
</protein>
<evidence type="ECO:0000256" key="6">
    <source>
        <dbReference type="ARBA" id="ARBA00022840"/>
    </source>
</evidence>
<keyword evidence="6" id="KW-0067">ATP-binding</keyword>
<dbReference type="GO" id="GO:0005524">
    <property type="term" value="F:ATP binding"/>
    <property type="evidence" value="ECO:0007669"/>
    <property type="project" value="UniProtKB-KW"/>
</dbReference>
<feature type="domain" description="Guanylate kinase-like" evidence="8">
    <location>
        <begin position="7"/>
        <end position="189"/>
    </location>
</feature>
<evidence type="ECO:0000256" key="3">
    <source>
        <dbReference type="ARBA" id="ARBA00022679"/>
    </source>
</evidence>
<dbReference type="GO" id="GO:0004385">
    <property type="term" value="F:GMP kinase activity"/>
    <property type="evidence" value="ECO:0007669"/>
    <property type="project" value="UniProtKB-EC"/>
</dbReference>
<dbReference type="EC" id="2.7.4.8" evidence="2"/>
<dbReference type="Pfam" id="PF00625">
    <property type="entry name" value="Guanylate_kin"/>
    <property type="match status" value="1"/>
</dbReference>
<comment type="caution">
    <text evidence="9">The sequence shown here is derived from an EMBL/GenBank/DDBJ whole genome shotgun (WGS) entry which is preliminary data.</text>
</comment>
<dbReference type="GO" id="GO:0005829">
    <property type="term" value="C:cytosol"/>
    <property type="evidence" value="ECO:0007669"/>
    <property type="project" value="TreeGrafter"/>
</dbReference>
<proteinExistence type="inferred from homology"/>
<evidence type="ECO:0000313" key="10">
    <source>
        <dbReference type="Proteomes" id="UP001300502"/>
    </source>
</evidence>
<evidence type="ECO:0000256" key="7">
    <source>
        <dbReference type="SAM" id="Coils"/>
    </source>
</evidence>
<dbReference type="PROSITE" id="PS00856">
    <property type="entry name" value="GUANYLATE_KINASE_1"/>
    <property type="match status" value="1"/>
</dbReference>
<dbReference type="EMBL" id="JANCYU010000023">
    <property type="protein sequence ID" value="KAK4524354.1"/>
    <property type="molecule type" value="Genomic_DNA"/>
</dbReference>